<evidence type="ECO:0000256" key="2">
    <source>
        <dbReference type="ARBA" id="ARBA00009877"/>
    </source>
</evidence>
<evidence type="ECO:0000256" key="8">
    <source>
        <dbReference type="ARBA" id="ARBA00023136"/>
    </source>
</evidence>
<feature type="transmembrane region" description="Helical" evidence="10">
    <location>
        <begin position="205"/>
        <end position="226"/>
    </location>
</feature>
<dbReference type="Pfam" id="PF02096">
    <property type="entry name" value="60KD_IMP"/>
    <property type="match status" value="1"/>
</dbReference>
<dbReference type="AlphaFoldDB" id="A0AAW2EH36"/>
<keyword evidence="8 10" id="KW-0472">Membrane</keyword>
<dbReference type="PANTHER" id="PTHR12428:SF66">
    <property type="entry name" value="MITOCHONDRIAL INNER MEMBRANE PROTEIN OXA1L"/>
    <property type="match status" value="1"/>
</dbReference>
<keyword evidence="7" id="KW-0496">Mitochondrion</keyword>
<reference evidence="12 13" key="1">
    <citation type="submission" date="2023-03" db="EMBL/GenBank/DDBJ databases">
        <title>High recombination rates correlate with genetic variation in Cardiocondyla obscurior ants.</title>
        <authorList>
            <person name="Errbii M."/>
        </authorList>
    </citation>
    <scope>NUCLEOTIDE SEQUENCE [LARGE SCALE GENOMIC DNA]</scope>
    <source>
        <strain evidence="12">Alpha-2009</strain>
        <tissue evidence="12">Whole body</tissue>
    </source>
</reference>
<dbReference type="Proteomes" id="UP001430953">
    <property type="component" value="Unassembled WGS sequence"/>
</dbReference>
<keyword evidence="5" id="KW-0809">Transit peptide</keyword>
<feature type="transmembrane region" description="Helical" evidence="10">
    <location>
        <begin position="132"/>
        <end position="152"/>
    </location>
</feature>
<dbReference type="GO" id="GO:0032977">
    <property type="term" value="F:membrane insertase activity"/>
    <property type="evidence" value="ECO:0007669"/>
    <property type="project" value="InterPro"/>
</dbReference>
<evidence type="ECO:0000256" key="9">
    <source>
        <dbReference type="RuleBase" id="RU003945"/>
    </source>
</evidence>
<proteinExistence type="inferred from homology"/>
<evidence type="ECO:0000256" key="4">
    <source>
        <dbReference type="ARBA" id="ARBA00022792"/>
    </source>
</evidence>
<gene>
    <name evidence="12" type="ORF">PUN28_019095</name>
</gene>
<dbReference type="InterPro" id="IPR028055">
    <property type="entry name" value="YidC/Oxa/ALB_C"/>
</dbReference>
<feature type="transmembrane region" description="Helical" evidence="10">
    <location>
        <begin position="254"/>
        <end position="274"/>
    </location>
</feature>
<keyword evidence="4" id="KW-0999">Mitochondrion inner membrane</keyword>
<dbReference type="NCBIfam" id="TIGR03592">
    <property type="entry name" value="yidC_oxa1_cterm"/>
    <property type="match status" value="1"/>
</dbReference>
<dbReference type="GO" id="GO:0032979">
    <property type="term" value="P:protein insertion into mitochondrial inner membrane from matrix"/>
    <property type="evidence" value="ECO:0007669"/>
    <property type="project" value="TreeGrafter"/>
</dbReference>
<evidence type="ECO:0000256" key="10">
    <source>
        <dbReference type="SAM" id="Phobius"/>
    </source>
</evidence>
<organism evidence="12 13">
    <name type="scientific">Cardiocondyla obscurior</name>
    <dbReference type="NCBI Taxonomy" id="286306"/>
    <lineage>
        <taxon>Eukaryota</taxon>
        <taxon>Metazoa</taxon>
        <taxon>Ecdysozoa</taxon>
        <taxon>Arthropoda</taxon>
        <taxon>Hexapoda</taxon>
        <taxon>Insecta</taxon>
        <taxon>Pterygota</taxon>
        <taxon>Neoptera</taxon>
        <taxon>Endopterygota</taxon>
        <taxon>Hymenoptera</taxon>
        <taxon>Apocrita</taxon>
        <taxon>Aculeata</taxon>
        <taxon>Formicoidea</taxon>
        <taxon>Formicidae</taxon>
        <taxon>Myrmicinae</taxon>
        <taxon>Cardiocondyla</taxon>
    </lineage>
</organism>
<evidence type="ECO:0000256" key="6">
    <source>
        <dbReference type="ARBA" id="ARBA00022989"/>
    </source>
</evidence>
<evidence type="ECO:0000256" key="3">
    <source>
        <dbReference type="ARBA" id="ARBA00022692"/>
    </source>
</evidence>
<evidence type="ECO:0000259" key="11">
    <source>
        <dbReference type="Pfam" id="PF02096"/>
    </source>
</evidence>
<protein>
    <recommendedName>
        <fullName evidence="11">Membrane insertase YidC/Oxa/ALB C-terminal domain-containing protein</fullName>
    </recommendedName>
</protein>
<comment type="subcellular location">
    <subcellularLocation>
        <location evidence="9">Membrane</location>
        <topology evidence="9">Multi-pass membrane protein</topology>
    </subcellularLocation>
    <subcellularLocation>
        <location evidence="1">Mitochondrion inner membrane</location>
        <topology evidence="1">Multi-pass membrane protein</topology>
    </subcellularLocation>
</comment>
<keyword evidence="3 9" id="KW-0812">Transmembrane</keyword>
<keyword evidence="13" id="KW-1185">Reference proteome</keyword>
<name>A0AAW2EH36_9HYME</name>
<evidence type="ECO:0000256" key="7">
    <source>
        <dbReference type="ARBA" id="ARBA00023128"/>
    </source>
</evidence>
<feature type="transmembrane region" description="Helical" evidence="10">
    <location>
        <begin position="286"/>
        <end position="311"/>
    </location>
</feature>
<accession>A0AAW2EH36</accession>
<sequence length="412" mass="46624">MLTRASIIIRRQALLKSNAISQEIVTCRRIHVVAQGKATLKNNISLDLHRNYRVTGISSIRYASTNETPPSSSPYDEIPDPPTPIQEIVENIVKLHPNGEPTFQSLGLGGWSPPGMIQNVLEYMHISLDMPWWLTIVTATICIRSLMFPLVISARKNTIHLTTHMPIIQEMQLRLTQARNTGDYMESARVATELKVYLDKHSVKLVRNFLMPFIQAPVFISFFWALRGMANLPVESLKEGGFWWVTDLTVYDPYYILPIITSLTLFATIELGTEGVNIQTMGMMRYVLRAVPFVVLPFMLHFPGTVLTYWMSTNIISLIQTGVLKVPYIKKALNIPDMVKPAAVKAAQNKKGFVDEVKNSWTNLKITKQMSDRERADVIQFNAAGKGPIVKTFKYDPTKQKKTSTILTKSRE</sequence>
<feature type="domain" description="Membrane insertase YidC/Oxa/ALB C-terminal" evidence="11">
    <location>
        <begin position="132"/>
        <end position="324"/>
    </location>
</feature>
<evidence type="ECO:0000256" key="5">
    <source>
        <dbReference type="ARBA" id="ARBA00022946"/>
    </source>
</evidence>
<keyword evidence="6 10" id="KW-1133">Transmembrane helix</keyword>
<dbReference type="EMBL" id="JADYXP020000024">
    <property type="protein sequence ID" value="KAL0101689.1"/>
    <property type="molecule type" value="Genomic_DNA"/>
</dbReference>
<dbReference type="PANTHER" id="PTHR12428">
    <property type="entry name" value="OXA1"/>
    <property type="match status" value="1"/>
</dbReference>
<dbReference type="CDD" id="cd20069">
    <property type="entry name" value="5TM_Oxa1-like"/>
    <property type="match status" value="1"/>
</dbReference>
<comment type="similarity">
    <text evidence="2 9">Belongs to the OXA1/ALB3/YidC family.</text>
</comment>
<evidence type="ECO:0000313" key="13">
    <source>
        <dbReference type="Proteomes" id="UP001430953"/>
    </source>
</evidence>
<dbReference type="InterPro" id="IPR001708">
    <property type="entry name" value="YidC/ALB3/OXA1/COX18"/>
</dbReference>
<comment type="caution">
    <text evidence="12">The sequence shown here is derived from an EMBL/GenBank/DDBJ whole genome shotgun (WGS) entry which is preliminary data.</text>
</comment>
<evidence type="ECO:0000313" key="12">
    <source>
        <dbReference type="EMBL" id="KAL0101689.1"/>
    </source>
</evidence>
<dbReference type="GO" id="GO:0005743">
    <property type="term" value="C:mitochondrial inner membrane"/>
    <property type="evidence" value="ECO:0007669"/>
    <property type="project" value="UniProtKB-SubCell"/>
</dbReference>
<evidence type="ECO:0000256" key="1">
    <source>
        <dbReference type="ARBA" id="ARBA00004448"/>
    </source>
</evidence>